<dbReference type="Proteomes" id="UP001589585">
    <property type="component" value="Unassembled WGS sequence"/>
</dbReference>
<dbReference type="Gene3D" id="2.60.120.200">
    <property type="match status" value="1"/>
</dbReference>
<comment type="caution">
    <text evidence="2">The sequence shown here is derived from an EMBL/GenBank/DDBJ whole genome shotgun (WGS) entry which is preliminary data.</text>
</comment>
<organism evidence="2 3">
    <name type="scientific">Mariniflexile ostreae</name>
    <dbReference type="NCBI Taxonomy" id="1520892"/>
    <lineage>
        <taxon>Bacteria</taxon>
        <taxon>Pseudomonadati</taxon>
        <taxon>Bacteroidota</taxon>
        <taxon>Flavobacteriia</taxon>
        <taxon>Flavobacteriales</taxon>
        <taxon>Flavobacteriaceae</taxon>
        <taxon>Mariniflexile</taxon>
    </lineage>
</organism>
<dbReference type="RefSeq" id="WP_379861119.1">
    <property type="nucleotide sequence ID" value="NZ_JBHMFC010000034.1"/>
</dbReference>
<dbReference type="Pfam" id="PF18942">
    <property type="entry name" value="DUF5689"/>
    <property type="match status" value="1"/>
</dbReference>
<evidence type="ECO:0000313" key="2">
    <source>
        <dbReference type="EMBL" id="MFB9056906.1"/>
    </source>
</evidence>
<reference evidence="2 3" key="1">
    <citation type="submission" date="2024-09" db="EMBL/GenBank/DDBJ databases">
        <authorList>
            <person name="Sun Q."/>
            <person name="Mori K."/>
        </authorList>
    </citation>
    <scope>NUCLEOTIDE SEQUENCE [LARGE SCALE GENOMIC DNA]</scope>
    <source>
        <strain evidence="2 3">CECT 8622</strain>
    </source>
</reference>
<feature type="domain" description="DUF5689" evidence="1">
    <location>
        <begin position="43"/>
        <end position="277"/>
    </location>
</feature>
<keyword evidence="3" id="KW-1185">Reference proteome</keyword>
<sequence>MNRIQKLSAIAVVTLGMLSCVQDDDYNSPDISIKNPNIPEAHITTFQAIISRYEQAVLNGSTTIQIQDEQDLYIKGYVISSDQAGNFFKTLIIQNKTDDSDPIDDPRLGLKIEINANSLYTTFEFGRKVYVKMNGLSIGLSNGVVTIGKGDANTIKQIQPSEYQNIIIRSAEVATLTPKTTSLFEITKKDRNTLLQLHDMQVNRHELGRTFAGESFDEFDGFRVIENCHTRASTILQTSTFSDFKSLLVPPGKGTIQGILTRDFRDDFDVFIINSTSNIHFKNERCDPLELDCGLADRIGTSNLFYENFESQKNNTPIEGNGWTNYIESGSVSWEAYSSTATNASLGRSARFRSSSSGDDSNIGWLITPAINLDNQSGEILRFKTSNSLADGSFLEVLYTLDWDGTPPHISTATWGVLSAAYIVKDTDSFVPWFNSGSVDLSCATGTMHIAFKYTGSGQEGFDGIYELDEVRIDYAP</sequence>
<dbReference type="PROSITE" id="PS51257">
    <property type="entry name" value="PROKAR_LIPOPROTEIN"/>
    <property type="match status" value="1"/>
</dbReference>
<accession>A0ABV5FBS8</accession>
<gene>
    <name evidence="2" type="ORF">ACFFU9_09145</name>
</gene>
<evidence type="ECO:0000313" key="3">
    <source>
        <dbReference type="Proteomes" id="UP001589585"/>
    </source>
</evidence>
<proteinExistence type="predicted"/>
<evidence type="ECO:0000259" key="1">
    <source>
        <dbReference type="Pfam" id="PF18942"/>
    </source>
</evidence>
<protein>
    <submittedName>
        <fullName evidence="2">DUF5689 domain-containing protein</fullName>
    </submittedName>
</protein>
<dbReference type="InterPro" id="IPR043744">
    <property type="entry name" value="DUF5689"/>
</dbReference>
<name>A0ABV5FBS8_9FLAO</name>
<dbReference type="EMBL" id="JBHMFC010000034">
    <property type="protein sequence ID" value="MFB9056906.1"/>
    <property type="molecule type" value="Genomic_DNA"/>
</dbReference>
<dbReference type="NCBIfam" id="NF038128">
    <property type="entry name" value="choice_anch_J"/>
    <property type="match status" value="1"/>
</dbReference>